<dbReference type="Pfam" id="PF01370">
    <property type="entry name" value="Epimerase"/>
    <property type="match status" value="1"/>
</dbReference>
<dbReference type="RefSeq" id="WP_148817708.1">
    <property type="nucleotide sequence ID" value="NZ_CP043046.1"/>
</dbReference>
<dbReference type="NCBIfam" id="NF043036">
    <property type="entry name" value="ErythonDh"/>
    <property type="match status" value="1"/>
</dbReference>
<dbReference type="KEGG" id="pacr:FXN63_22440"/>
<reference evidence="4 5" key="1">
    <citation type="submission" date="2019-08" db="EMBL/GenBank/DDBJ databases">
        <title>Amphibian skin-associated Pigmentiphaga: genome sequence and occurrence across geography and hosts.</title>
        <authorList>
            <person name="Bletz M.C."/>
            <person name="Bunk B."/>
            <person name="Sproeer C."/>
            <person name="Biwer P."/>
            <person name="Reiter S."/>
            <person name="Rabemananjara F.C.E."/>
            <person name="Schulz S."/>
            <person name="Overmann J."/>
            <person name="Vences M."/>
        </authorList>
    </citation>
    <scope>NUCLEOTIDE SEQUENCE [LARGE SCALE GENOMIC DNA]</scope>
    <source>
        <strain evidence="4 5">Mada1488</strain>
    </source>
</reference>
<dbReference type="InterPro" id="IPR050005">
    <property type="entry name" value="DenD"/>
</dbReference>
<dbReference type="EMBL" id="CP043046">
    <property type="protein sequence ID" value="QEI08282.1"/>
    <property type="molecule type" value="Genomic_DNA"/>
</dbReference>
<dbReference type="OrthoDB" id="9801056at2"/>
<keyword evidence="1" id="KW-0521">NADP</keyword>
<gene>
    <name evidence="4" type="ORF">FXN63_22440</name>
</gene>
<dbReference type="PANTHER" id="PTHR43103">
    <property type="entry name" value="NUCLEOSIDE-DIPHOSPHATE-SUGAR EPIMERASE"/>
    <property type="match status" value="1"/>
</dbReference>
<evidence type="ECO:0000256" key="2">
    <source>
        <dbReference type="ARBA" id="ARBA00023277"/>
    </source>
</evidence>
<dbReference type="PANTHER" id="PTHR43103:SF3">
    <property type="entry name" value="ADP-L-GLYCERO-D-MANNO-HEPTOSE-6-EPIMERASE"/>
    <property type="match status" value="1"/>
</dbReference>
<feature type="domain" description="NAD-dependent epimerase/dehydratase" evidence="3">
    <location>
        <begin position="4"/>
        <end position="208"/>
    </location>
</feature>
<dbReference type="SUPFAM" id="SSF51735">
    <property type="entry name" value="NAD(P)-binding Rossmann-fold domains"/>
    <property type="match status" value="1"/>
</dbReference>
<dbReference type="GO" id="GO:0016491">
    <property type="term" value="F:oxidoreductase activity"/>
    <property type="evidence" value="ECO:0007669"/>
    <property type="project" value="InterPro"/>
</dbReference>
<dbReference type="Gene3D" id="3.90.25.10">
    <property type="entry name" value="UDP-galactose 4-epimerase, domain 1"/>
    <property type="match status" value="1"/>
</dbReference>
<dbReference type="Gene3D" id="3.40.50.720">
    <property type="entry name" value="NAD(P)-binding Rossmann-like Domain"/>
    <property type="match status" value="1"/>
</dbReference>
<accession>A0A5C0B0V9</accession>
<organism evidence="4 5">
    <name type="scientific">Pigmentiphaga aceris</name>
    <dbReference type="NCBI Taxonomy" id="1940612"/>
    <lineage>
        <taxon>Bacteria</taxon>
        <taxon>Pseudomonadati</taxon>
        <taxon>Pseudomonadota</taxon>
        <taxon>Betaproteobacteria</taxon>
        <taxon>Burkholderiales</taxon>
        <taxon>Alcaligenaceae</taxon>
        <taxon>Pigmentiphaga</taxon>
    </lineage>
</organism>
<proteinExistence type="predicted"/>
<evidence type="ECO:0000259" key="3">
    <source>
        <dbReference type="Pfam" id="PF01370"/>
    </source>
</evidence>
<keyword evidence="2" id="KW-0119">Carbohydrate metabolism</keyword>
<sequence length="330" mass="34492">MKLLITGGAGFLGARLARTLLARNTLAGQTISTLVLADLFPPPADLAADPRVQARTGALLDQAADLGKEGFDGVFHLASAVSAECETDFDLGLRSNLDTTRALLDALRAQTTAGGKAARLVFASSVAVFGSDAALALPEVVRDNTLPTPQSSYGIHKFICEQLVADYTRKGFIDGRTARLMTVSVRPGRPNGAASSFLSGIIREPLAGVESVCPVSADTRVALSSPASTIEGLIAVFEASREDFGGRTALNLPAITVSVQEMLDALAAEGGADAVARVRFEANPAIAAIVGAWPARFEAGRSLKLGLKPDNDFRSIVRQYMTDNPQAVKG</sequence>
<dbReference type="Proteomes" id="UP000325161">
    <property type="component" value="Chromosome"/>
</dbReference>
<dbReference type="InterPro" id="IPR036291">
    <property type="entry name" value="NAD(P)-bd_dom_sf"/>
</dbReference>
<keyword evidence="5" id="KW-1185">Reference proteome</keyword>
<name>A0A5C0B0V9_9BURK</name>
<evidence type="ECO:0000313" key="5">
    <source>
        <dbReference type="Proteomes" id="UP000325161"/>
    </source>
</evidence>
<dbReference type="InterPro" id="IPR001509">
    <property type="entry name" value="Epimerase_deHydtase"/>
</dbReference>
<protein>
    <submittedName>
        <fullName evidence="4">NAD-dependent epimerase/dehydratase family protein</fullName>
    </submittedName>
</protein>
<dbReference type="AlphaFoldDB" id="A0A5C0B0V9"/>
<evidence type="ECO:0000313" key="4">
    <source>
        <dbReference type="EMBL" id="QEI08282.1"/>
    </source>
</evidence>
<evidence type="ECO:0000256" key="1">
    <source>
        <dbReference type="ARBA" id="ARBA00022857"/>
    </source>
</evidence>